<name>A0ABS1QN20_9GAMM</name>
<sequence>MAYRLALLGLTREQLATAFDVCERTIYHWQQEYPEFLQAIARGGIHADAEVAEALFNRARGAVVPDVHIALHEGQPVITPLEKHYPPDVGAARLWLKNRTPEQWKDKVELVEKPTIALVDREAMDKVYEQVLQEAEQKRAALQSRAERMGLLLDSERGGATRGDEVVIAHDNNEFGESND</sequence>
<keyword evidence="1" id="KW-0175">Coiled coil</keyword>
<dbReference type="EMBL" id="JAERTZ010000006">
    <property type="protein sequence ID" value="MBL1376257.1"/>
    <property type="molecule type" value="Genomic_DNA"/>
</dbReference>
<evidence type="ECO:0008006" key="4">
    <source>
        <dbReference type="Google" id="ProtNLM"/>
    </source>
</evidence>
<dbReference type="RefSeq" id="WP_202082224.1">
    <property type="nucleotide sequence ID" value="NZ_JAERTZ010000006.1"/>
</dbReference>
<evidence type="ECO:0000313" key="3">
    <source>
        <dbReference type="Proteomes" id="UP000638570"/>
    </source>
</evidence>
<comment type="caution">
    <text evidence="2">The sequence shown here is derived from an EMBL/GenBank/DDBJ whole genome shotgun (WGS) entry which is preliminary data.</text>
</comment>
<dbReference type="Proteomes" id="UP000638570">
    <property type="component" value="Unassembled WGS sequence"/>
</dbReference>
<proteinExistence type="predicted"/>
<evidence type="ECO:0000256" key="1">
    <source>
        <dbReference type="SAM" id="Coils"/>
    </source>
</evidence>
<keyword evidence="3" id="KW-1185">Reference proteome</keyword>
<gene>
    <name evidence="2" type="ORF">JKV55_02780</name>
</gene>
<protein>
    <recommendedName>
        <fullName evidence="4">Terminase</fullName>
    </recommendedName>
</protein>
<reference evidence="3" key="1">
    <citation type="submission" date="2021-01" db="EMBL/GenBank/DDBJ databases">
        <title>Genome public.</title>
        <authorList>
            <person name="Liu C."/>
            <person name="Sun Q."/>
        </authorList>
    </citation>
    <scope>NUCLEOTIDE SEQUENCE [LARGE SCALE GENOMIC DNA]</scope>
    <source>
        <strain evidence="3">CGMCC 1.18722</strain>
    </source>
</reference>
<evidence type="ECO:0000313" key="2">
    <source>
        <dbReference type="EMBL" id="MBL1376257.1"/>
    </source>
</evidence>
<accession>A0ABS1QN20</accession>
<feature type="coiled-coil region" evidence="1">
    <location>
        <begin position="125"/>
        <end position="152"/>
    </location>
</feature>
<organism evidence="2 3">
    <name type="scientific">Zobellella iuensis</name>
    <dbReference type="NCBI Taxonomy" id="2803811"/>
    <lineage>
        <taxon>Bacteria</taxon>
        <taxon>Pseudomonadati</taxon>
        <taxon>Pseudomonadota</taxon>
        <taxon>Gammaproteobacteria</taxon>
        <taxon>Aeromonadales</taxon>
        <taxon>Aeromonadaceae</taxon>
        <taxon>Zobellella</taxon>
    </lineage>
</organism>